<dbReference type="Pfam" id="PF07690">
    <property type="entry name" value="MFS_1"/>
    <property type="match status" value="2"/>
</dbReference>
<evidence type="ECO:0000259" key="7">
    <source>
        <dbReference type="PROSITE" id="PS50850"/>
    </source>
</evidence>
<evidence type="ECO:0000256" key="4">
    <source>
        <dbReference type="ARBA" id="ARBA00022989"/>
    </source>
</evidence>
<evidence type="ECO:0000256" key="6">
    <source>
        <dbReference type="SAM" id="Phobius"/>
    </source>
</evidence>
<feature type="transmembrane region" description="Helical" evidence="6">
    <location>
        <begin position="100"/>
        <end position="119"/>
    </location>
</feature>
<dbReference type="InterPro" id="IPR036259">
    <property type="entry name" value="MFS_trans_sf"/>
</dbReference>
<keyword evidence="9" id="KW-1185">Reference proteome</keyword>
<dbReference type="SUPFAM" id="SSF103473">
    <property type="entry name" value="MFS general substrate transporter"/>
    <property type="match status" value="2"/>
</dbReference>
<comment type="subcellular location">
    <subcellularLocation>
        <location evidence="1">Membrane</location>
        <topology evidence="1">Multi-pass membrane protein</topology>
    </subcellularLocation>
</comment>
<evidence type="ECO:0000313" key="8">
    <source>
        <dbReference type="EMBL" id="RKO86696.1"/>
    </source>
</evidence>
<feature type="transmembrane region" description="Helical" evidence="6">
    <location>
        <begin position="67"/>
        <end position="88"/>
    </location>
</feature>
<feature type="transmembrane region" description="Helical" evidence="6">
    <location>
        <begin position="564"/>
        <end position="582"/>
    </location>
</feature>
<protein>
    <submittedName>
        <fullName evidence="8">Major facilitator superfamily domain-containing protein</fullName>
    </submittedName>
</protein>
<dbReference type="InterPro" id="IPR011701">
    <property type="entry name" value="MFS"/>
</dbReference>
<feature type="transmembrane region" description="Helical" evidence="6">
    <location>
        <begin position="172"/>
        <end position="195"/>
    </location>
</feature>
<dbReference type="PROSITE" id="PS51257">
    <property type="entry name" value="PROKAR_LIPOPROTEIN"/>
    <property type="match status" value="1"/>
</dbReference>
<feature type="transmembrane region" description="Helical" evidence="6">
    <location>
        <begin position="337"/>
        <end position="357"/>
    </location>
</feature>
<dbReference type="InterPro" id="IPR020846">
    <property type="entry name" value="MFS_dom"/>
</dbReference>
<dbReference type="OrthoDB" id="2130629at2759"/>
<gene>
    <name evidence="8" type="ORF">BDK51DRAFT_31427</name>
</gene>
<accession>A0A4P9W926</accession>
<feature type="transmembrane region" description="Helical" evidence="6">
    <location>
        <begin position="131"/>
        <end position="151"/>
    </location>
</feature>
<feature type="transmembrane region" description="Helical" evidence="6">
    <location>
        <begin position="265"/>
        <end position="290"/>
    </location>
</feature>
<keyword evidence="4 6" id="KW-1133">Transmembrane helix</keyword>
<feature type="transmembrane region" description="Helical" evidence="6">
    <location>
        <begin position="297"/>
        <end position="317"/>
    </location>
</feature>
<dbReference type="PANTHER" id="PTHR42718">
    <property type="entry name" value="MAJOR FACILITATOR SUPERFAMILY MULTIDRUG TRANSPORTER MFSC"/>
    <property type="match status" value="1"/>
</dbReference>
<dbReference type="Gene3D" id="1.20.1250.20">
    <property type="entry name" value="MFS general substrate transporter like domains"/>
    <property type="match status" value="2"/>
</dbReference>
<dbReference type="GO" id="GO:0016020">
    <property type="term" value="C:membrane"/>
    <property type="evidence" value="ECO:0007669"/>
    <property type="project" value="UniProtKB-SubCell"/>
</dbReference>
<evidence type="ECO:0000313" key="9">
    <source>
        <dbReference type="Proteomes" id="UP000269721"/>
    </source>
</evidence>
<keyword evidence="5 6" id="KW-0472">Membrane</keyword>
<feature type="transmembrane region" description="Helical" evidence="6">
    <location>
        <begin position="37"/>
        <end position="55"/>
    </location>
</feature>
<keyword evidence="2" id="KW-0813">Transport</keyword>
<organism evidence="8 9">
    <name type="scientific">Blyttiomyces helicus</name>
    <dbReference type="NCBI Taxonomy" id="388810"/>
    <lineage>
        <taxon>Eukaryota</taxon>
        <taxon>Fungi</taxon>
        <taxon>Fungi incertae sedis</taxon>
        <taxon>Chytridiomycota</taxon>
        <taxon>Chytridiomycota incertae sedis</taxon>
        <taxon>Chytridiomycetes</taxon>
        <taxon>Chytridiomycetes incertae sedis</taxon>
        <taxon>Blyttiomyces</taxon>
    </lineage>
</organism>
<dbReference type="PROSITE" id="PS50850">
    <property type="entry name" value="MFS"/>
    <property type="match status" value="1"/>
</dbReference>
<sequence length="583" mass="61956">MLIIARALQGAGAALTVPSSVGILGSCYEPGKRRNRVFACFTAGAPIGFVLGLVLGGVYTERVNWRWMFYTTAALSLAFFVLALLYVPHHAGQDGGDRRIDVVGAILSTVGLMLFTYALSAAEFASNGWSTPYIVAFLVCSVFIVAGFLLFESRIDYPLMPLSIWKYRRFALINFVAFCGWGAFNSFVFYATLFFQNVQQTTPLETTARFIPMAVVGVAVNVVMAMSVAKIPGRILLMIAMAAFTGSSVLFALSAADQNYWSMPFPALCLVVVGADTLYCLCSLFVMVTVLPKDQSVASGIFNTVLSIGISVALAITSATAGTQTASSGTPLESYRAAFWTCAGIAGLGFLAAAVGADIGIAAGSPSPVAAEMEEINVDGSEQENPKTAHSVWTFANYLERPPPQSSIDVIHALEGGLGRTTMLATFQIGGIMVALPTIGQTFAMTPEMLQWIPSAYFISQSATMLIIARALQGAGAAMTVPSSVGILGSCYKPGERRNRAFACFTAGSPIGFVVGLVLGGVYTQTIGWRWTFYTTAALSLAFFFSALFFVPHHDGQKGGDRRVDVVGATLSTVGLLLFTYAL</sequence>
<reference evidence="9" key="1">
    <citation type="journal article" date="2018" name="Nat. Microbiol.">
        <title>Leveraging single-cell genomics to expand the fungal tree of life.</title>
        <authorList>
            <person name="Ahrendt S.R."/>
            <person name="Quandt C.A."/>
            <person name="Ciobanu D."/>
            <person name="Clum A."/>
            <person name="Salamov A."/>
            <person name="Andreopoulos B."/>
            <person name="Cheng J.F."/>
            <person name="Woyke T."/>
            <person name="Pelin A."/>
            <person name="Henrissat B."/>
            <person name="Reynolds N.K."/>
            <person name="Benny G.L."/>
            <person name="Smith M.E."/>
            <person name="James T.Y."/>
            <person name="Grigoriev I.V."/>
        </authorList>
    </citation>
    <scope>NUCLEOTIDE SEQUENCE [LARGE SCALE GENOMIC DNA]</scope>
</reference>
<feature type="transmembrane region" description="Helical" evidence="6">
    <location>
        <begin position="531"/>
        <end position="552"/>
    </location>
</feature>
<dbReference type="AlphaFoldDB" id="A0A4P9W926"/>
<evidence type="ECO:0000256" key="5">
    <source>
        <dbReference type="ARBA" id="ARBA00023136"/>
    </source>
</evidence>
<evidence type="ECO:0000256" key="3">
    <source>
        <dbReference type="ARBA" id="ARBA00022692"/>
    </source>
</evidence>
<proteinExistence type="predicted"/>
<dbReference type="Gene3D" id="1.20.1720.10">
    <property type="entry name" value="Multidrug resistance protein D"/>
    <property type="match status" value="1"/>
</dbReference>
<dbReference type="GO" id="GO:0022857">
    <property type="term" value="F:transmembrane transporter activity"/>
    <property type="evidence" value="ECO:0007669"/>
    <property type="project" value="InterPro"/>
</dbReference>
<feature type="non-terminal residue" evidence="8">
    <location>
        <position position="583"/>
    </location>
</feature>
<dbReference type="EMBL" id="KZ997982">
    <property type="protein sequence ID" value="RKO86696.1"/>
    <property type="molecule type" value="Genomic_DNA"/>
</dbReference>
<name>A0A4P9W926_9FUNG</name>
<feature type="domain" description="Major facilitator superfamily (MFS) profile" evidence="7">
    <location>
        <begin position="1"/>
        <end position="555"/>
    </location>
</feature>
<evidence type="ECO:0000256" key="2">
    <source>
        <dbReference type="ARBA" id="ARBA00022448"/>
    </source>
</evidence>
<feature type="transmembrane region" description="Helical" evidence="6">
    <location>
        <begin position="235"/>
        <end position="253"/>
    </location>
</feature>
<dbReference type="Proteomes" id="UP000269721">
    <property type="component" value="Unassembled WGS sequence"/>
</dbReference>
<evidence type="ECO:0000256" key="1">
    <source>
        <dbReference type="ARBA" id="ARBA00004141"/>
    </source>
</evidence>
<keyword evidence="3 6" id="KW-0812">Transmembrane</keyword>
<dbReference type="PANTHER" id="PTHR42718:SF9">
    <property type="entry name" value="MAJOR FACILITATOR SUPERFAMILY MULTIDRUG TRANSPORTER MFSC"/>
    <property type="match status" value="1"/>
</dbReference>
<feature type="transmembrane region" description="Helical" evidence="6">
    <location>
        <begin position="502"/>
        <end position="525"/>
    </location>
</feature>
<feature type="transmembrane region" description="Helical" evidence="6">
    <location>
        <begin position="207"/>
        <end position="228"/>
    </location>
</feature>